<gene>
    <name evidence="2" type="ORF">FHU35_1327</name>
</gene>
<keyword evidence="3" id="KW-1185">Reference proteome</keyword>
<accession>A0A561U4P4</accession>
<evidence type="ECO:0000313" key="2">
    <source>
        <dbReference type="EMBL" id="TWF94326.1"/>
    </source>
</evidence>
<evidence type="ECO:0000256" key="1">
    <source>
        <dbReference type="SAM" id="MobiDB-lite"/>
    </source>
</evidence>
<dbReference type="EMBL" id="VIWX01000003">
    <property type="protein sequence ID" value="TWF94326.1"/>
    <property type="molecule type" value="Genomic_DNA"/>
</dbReference>
<protein>
    <recommendedName>
        <fullName evidence="4">DUF2188 domain-containing protein</fullName>
    </recommendedName>
</protein>
<organism evidence="2 3">
    <name type="scientific">Saccharopolyspora dendranthemae</name>
    <dbReference type="NCBI Taxonomy" id="1181886"/>
    <lineage>
        <taxon>Bacteria</taxon>
        <taxon>Bacillati</taxon>
        <taxon>Actinomycetota</taxon>
        <taxon>Actinomycetes</taxon>
        <taxon>Pseudonocardiales</taxon>
        <taxon>Pseudonocardiaceae</taxon>
        <taxon>Saccharopolyspora</taxon>
    </lineage>
</organism>
<evidence type="ECO:0008006" key="4">
    <source>
        <dbReference type="Google" id="ProtNLM"/>
    </source>
</evidence>
<sequence>MRLRPQRSASRQAVPYVHWSPMRAEEDPNTTPPTEGTSDDRTSPPGHRDESMQHSRHVAPTLSEEAWQITDAEGQHTARITGSEQDAIAHAHDQLAAYGGGHVFLTDAD</sequence>
<evidence type="ECO:0000313" key="3">
    <source>
        <dbReference type="Proteomes" id="UP000316184"/>
    </source>
</evidence>
<comment type="caution">
    <text evidence="2">The sequence shown here is derived from an EMBL/GenBank/DDBJ whole genome shotgun (WGS) entry which is preliminary data.</text>
</comment>
<dbReference type="Proteomes" id="UP000316184">
    <property type="component" value="Unassembled WGS sequence"/>
</dbReference>
<feature type="region of interest" description="Disordered" evidence="1">
    <location>
        <begin position="1"/>
        <end position="60"/>
    </location>
</feature>
<proteinExistence type="predicted"/>
<feature type="compositionally biased region" description="Basic and acidic residues" evidence="1">
    <location>
        <begin position="38"/>
        <end position="53"/>
    </location>
</feature>
<reference evidence="2 3" key="1">
    <citation type="submission" date="2019-06" db="EMBL/GenBank/DDBJ databases">
        <title>Sequencing the genomes of 1000 actinobacteria strains.</title>
        <authorList>
            <person name="Klenk H.-P."/>
        </authorList>
    </citation>
    <scope>NUCLEOTIDE SEQUENCE [LARGE SCALE GENOMIC DNA]</scope>
    <source>
        <strain evidence="2 3">DSM 46699</strain>
    </source>
</reference>
<dbReference type="AlphaFoldDB" id="A0A561U4P4"/>
<name>A0A561U4P4_9PSEU</name>